<dbReference type="InterPro" id="IPR020846">
    <property type="entry name" value="MFS_dom"/>
</dbReference>
<evidence type="ECO:0000313" key="8">
    <source>
        <dbReference type="Proteomes" id="UP000468901"/>
    </source>
</evidence>
<name>A0A6N6VN56_9HYPH</name>
<keyword evidence="2 5" id="KW-0812">Transmembrane</keyword>
<feature type="transmembrane region" description="Helical" evidence="5">
    <location>
        <begin position="86"/>
        <end position="104"/>
    </location>
</feature>
<feature type="transmembrane region" description="Helical" evidence="5">
    <location>
        <begin position="320"/>
        <end position="339"/>
    </location>
</feature>
<feature type="transmembrane region" description="Helical" evidence="5">
    <location>
        <begin position="296"/>
        <end position="314"/>
    </location>
</feature>
<comment type="subcellular location">
    <subcellularLocation>
        <location evidence="1">Membrane</location>
        <topology evidence="1">Multi-pass membrane protein</topology>
    </subcellularLocation>
</comment>
<keyword evidence="4 5" id="KW-0472">Membrane</keyword>
<protein>
    <submittedName>
        <fullName evidence="7">MFS transporter</fullName>
    </submittedName>
</protein>
<feature type="transmembrane region" description="Helical" evidence="5">
    <location>
        <begin position="110"/>
        <end position="132"/>
    </location>
</feature>
<feature type="transmembrane region" description="Helical" evidence="5">
    <location>
        <begin position="176"/>
        <end position="194"/>
    </location>
</feature>
<feature type="transmembrane region" description="Helical" evidence="5">
    <location>
        <begin position="386"/>
        <end position="406"/>
    </location>
</feature>
<dbReference type="PANTHER" id="PTHR23508:SF10">
    <property type="entry name" value="CARBOXYLIC ACID TRANSPORTER PROTEIN HOMOLOG"/>
    <property type="match status" value="1"/>
</dbReference>
<dbReference type="Gene3D" id="1.20.1250.20">
    <property type="entry name" value="MFS general substrate transporter like domains"/>
    <property type="match status" value="2"/>
</dbReference>
<keyword evidence="8" id="KW-1185">Reference proteome</keyword>
<evidence type="ECO:0000256" key="1">
    <source>
        <dbReference type="ARBA" id="ARBA00004141"/>
    </source>
</evidence>
<feature type="transmembrane region" description="Helical" evidence="5">
    <location>
        <begin position="360"/>
        <end position="380"/>
    </location>
</feature>
<evidence type="ECO:0000256" key="2">
    <source>
        <dbReference type="ARBA" id="ARBA00022692"/>
    </source>
</evidence>
<dbReference type="PANTHER" id="PTHR23508">
    <property type="entry name" value="CARBOXYLIC ACID TRANSPORTER PROTEIN HOMOLOG"/>
    <property type="match status" value="1"/>
</dbReference>
<dbReference type="InterPro" id="IPR011701">
    <property type="entry name" value="MFS"/>
</dbReference>
<dbReference type="GO" id="GO:0005886">
    <property type="term" value="C:plasma membrane"/>
    <property type="evidence" value="ECO:0007669"/>
    <property type="project" value="TreeGrafter"/>
</dbReference>
<dbReference type="Proteomes" id="UP000468901">
    <property type="component" value="Unassembled WGS sequence"/>
</dbReference>
<feature type="transmembrane region" description="Helical" evidence="5">
    <location>
        <begin position="231"/>
        <end position="256"/>
    </location>
</feature>
<dbReference type="PROSITE" id="PS50850">
    <property type="entry name" value="MFS"/>
    <property type="match status" value="1"/>
</dbReference>
<evidence type="ECO:0000259" key="6">
    <source>
        <dbReference type="PROSITE" id="PS50850"/>
    </source>
</evidence>
<gene>
    <name evidence="7" type="ORF">F2P47_09260</name>
</gene>
<feature type="domain" description="Major facilitator superfamily (MFS) profile" evidence="6">
    <location>
        <begin position="21"/>
        <end position="410"/>
    </location>
</feature>
<keyword evidence="3 5" id="KW-1133">Transmembrane helix</keyword>
<feature type="transmembrane region" description="Helical" evidence="5">
    <location>
        <begin position="268"/>
        <end position="289"/>
    </location>
</feature>
<dbReference type="EMBL" id="WESC01000007">
    <property type="protein sequence ID" value="KAB7740184.1"/>
    <property type="molecule type" value="Genomic_DNA"/>
</dbReference>
<accession>A0A6N6VN56</accession>
<reference evidence="7 8" key="1">
    <citation type="submission" date="2019-09" db="EMBL/GenBank/DDBJ databases">
        <title>Parvibaculum sedimenti sp. nov., isolated from sediment.</title>
        <authorList>
            <person name="Wang Y."/>
        </authorList>
    </citation>
    <scope>NUCLEOTIDE SEQUENCE [LARGE SCALE GENOMIC DNA]</scope>
    <source>
        <strain evidence="7 8">HXT-9</strain>
    </source>
</reference>
<evidence type="ECO:0000256" key="4">
    <source>
        <dbReference type="ARBA" id="ARBA00023136"/>
    </source>
</evidence>
<organism evidence="7 8">
    <name type="scientific">Parvibaculum sedimenti</name>
    <dbReference type="NCBI Taxonomy" id="2608632"/>
    <lineage>
        <taxon>Bacteria</taxon>
        <taxon>Pseudomonadati</taxon>
        <taxon>Pseudomonadota</taxon>
        <taxon>Alphaproteobacteria</taxon>
        <taxon>Hyphomicrobiales</taxon>
        <taxon>Parvibaculaceae</taxon>
        <taxon>Parvibaculum</taxon>
    </lineage>
</organism>
<dbReference type="SUPFAM" id="SSF103473">
    <property type="entry name" value="MFS general substrate transporter"/>
    <property type="match status" value="1"/>
</dbReference>
<dbReference type="InterPro" id="IPR036259">
    <property type="entry name" value="MFS_trans_sf"/>
</dbReference>
<evidence type="ECO:0000256" key="5">
    <source>
        <dbReference type="SAM" id="Phobius"/>
    </source>
</evidence>
<dbReference type="PROSITE" id="PS00216">
    <property type="entry name" value="SUGAR_TRANSPORT_1"/>
    <property type="match status" value="1"/>
</dbReference>
<dbReference type="GO" id="GO:0046943">
    <property type="term" value="F:carboxylic acid transmembrane transporter activity"/>
    <property type="evidence" value="ECO:0007669"/>
    <property type="project" value="TreeGrafter"/>
</dbReference>
<feature type="transmembrane region" description="Helical" evidence="5">
    <location>
        <begin position="144"/>
        <end position="164"/>
    </location>
</feature>
<dbReference type="Pfam" id="PF07690">
    <property type="entry name" value="MFS_1"/>
    <property type="match status" value="1"/>
</dbReference>
<dbReference type="InterPro" id="IPR005829">
    <property type="entry name" value="Sugar_transporter_CS"/>
</dbReference>
<proteinExistence type="predicted"/>
<sequence length="433" mass="46861">MGGYELTDTAVQKLPREQRLLLLLVGSSLLINNYDLGIFALALPQIQASLHIPEENLGLYTGIIRFGVLLAFPLAFMADVVGRRKLLLFTVIGMTLSTVLSAFAQNAPQYLVLQTFARCFSYAEEMICYVIIAEEIAPHLRGWALARLAALGTLGYGLSSLLYGQIGALPHGWRDFYLIGGLGLIVIMLARRSLKETARFSELKASRGATQSFRDHLRPIVSLARAYPGRFVALVGTTAPYAFGISAAFAFISKFLQETHGFSPAQVGYLQFFGGALSILGFFTAGRIGDFAGRRLVLCICIPLVVGLFLAFYLTNDPTFLVASWIGCLFFYFASEVTLSAMGSELFPTSYRSTSSAARGVINTVSGIAGLAAESALYALVGSHALSVIILLALAPLAIIPVIFFLPETARRSLDEISPEVELDVDTAPKPFL</sequence>
<feature type="transmembrane region" description="Helical" evidence="5">
    <location>
        <begin position="20"/>
        <end position="43"/>
    </location>
</feature>
<evidence type="ECO:0000313" key="7">
    <source>
        <dbReference type="EMBL" id="KAB7740184.1"/>
    </source>
</evidence>
<comment type="caution">
    <text evidence="7">The sequence shown here is derived from an EMBL/GenBank/DDBJ whole genome shotgun (WGS) entry which is preliminary data.</text>
</comment>
<dbReference type="AlphaFoldDB" id="A0A6N6VN56"/>
<evidence type="ECO:0000256" key="3">
    <source>
        <dbReference type="ARBA" id="ARBA00022989"/>
    </source>
</evidence>
<feature type="transmembrane region" description="Helical" evidence="5">
    <location>
        <begin position="63"/>
        <end position="81"/>
    </location>
</feature>